<feature type="compositionally biased region" description="Low complexity" evidence="1">
    <location>
        <begin position="292"/>
        <end position="307"/>
    </location>
</feature>
<keyword evidence="2" id="KW-0472">Membrane</keyword>
<reference evidence="4 5" key="1">
    <citation type="journal article" date="2008" name="J. Bacteriol.">
        <title>Insights into plant cell wall degradation from the genome sequence of the soil bacterium Cellvibrio japonicus.</title>
        <authorList>
            <person name="Deboy R.T."/>
            <person name="Mongodin E.F."/>
            <person name="Fouts D.E."/>
            <person name="Tailford L.E."/>
            <person name="Khouri H."/>
            <person name="Emerson J.B."/>
            <person name="Mohamoud Y."/>
            <person name="Watkins K."/>
            <person name="Henrissat B."/>
            <person name="Gilbert H.J."/>
            <person name="Nelson K.E."/>
        </authorList>
    </citation>
    <scope>NUCLEOTIDE SEQUENCE [LARGE SCALE GENOMIC DNA]</scope>
    <source>
        <strain evidence="4 5">Ueda107</strain>
    </source>
</reference>
<dbReference type="AlphaFoldDB" id="B3PI80"/>
<feature type="domain" description="SPOR" evidence="3">
    <location>
        <begin position="424"/>
        <end position="502"/>
    </location>
</feature>
<proteinExistence type="predicted"/>
<dbReference type="eggNOG" id="COG3267">
    <property type="taxonomic scope" value="Bacteria"/>
</dbReference>
<sequence length="514" mass="55728">MADYRQRYGLAEDPFSDDYSFPLFTGAGRRQVLDRLLHLCQFSSSLLVVMGDYGVGKTRVAHGFMDSLSEHDKLSYLPLKSGQTSRELLAAMVEDLDLGCDGEPTETSLLACLDHMMAVDPLEDDGLAVVVIDNAHLLAGETLQLLADLLQRHPQQTSLHLVLFGEPVLMDNLDRCNLESLLLNDFYLQPFTLAETVDYLNFRMEMADYLGPEIFTESMVNPWWRQAQGQLSIIHQSAQERLLESVVTQTSAPLVSKRNLPVMHILAISGLIALVAVLFLYMDEDSSEQPAAAVSVPAPASAPVASSGVDLTRTDTPVQPIMPSLPATQASQPALAPAPSAEDKVVPLAELPVSSRPQEPAIHVPAPTQVAAPPQPVAVPEHKPQTVPVAAEPKPQPSASKPQAAAAKPVAATAGSAQERTILGWPASHYTIQLLGVSNEKAARDYIAAQPNKADLLMFKSKRQGKDWFVVITGRYPSTVQARQAMASLPSVQREAGPWPREIGAIQQEIRAAQ</sequence>
<gene>
    <name evidence="4" type="ordered locus">CJA_0419</name>
</gene>
<feature type="compositionally biased region" description="Low complexity" evidence="1">
    <location>
        <begin position="390"/>
        <end position="412"/>
    </location>
</feature>
<evidence type="ECO:0000313" key="5">
    <source>
        <dbReference type="Proteomes" id="UP000001036"/>
    </source>
</evidence>
<dbReference type="InterPro" id="IPR049945">
    <property type="entry name" value="AAA_22"/>
</dbReference>
<dbReference type="HOGENOM" id="CLU_560114_0_0_6"/>
<dbReference type="Pfam" id="PF05036">
    <property type="entry name" value="SPOR"/>
    <property type="match status" value="1"/>
</dbReference>
<name>B3PI80_CELJU</name>
<dbReference type="GO" id="GO:0042834">
    <property type="term" value="F:peptidoglycan binding"/>
    <property type="evidence" value="ECO:0007669"/>
    <property type="project" value="InterPro"/>
</dbReference>
<dbReference type="Pfam" id="PF13401">
    <property type="entry name" value="AAA_22"/>
    <property type="match status" value="1"/>
</dbReference>
<evidence type="ECO:0000256" key="1">
    <source>
        <dbReference type="SAM" id="MobiDB-lite"/>
    </source>
</evidence>
<dbReference type="KEGG" id="cja:CJA_0419"/>
<dbReference type="InterPro" id="IPR007730">
    <property type="entry name" value="SPOR-like_dom"/>
</dbReference>
<keyword evidence="2" id="KW-1133">Transmembrane helix</keyword>
<keyword evidence="5" id="KW-1185">Reference proteome</keyword>
<dbReference type="eggNOG" id="COG3266">
    <property type="taxonomic scope" value="Bacteria"/>
</dbReference>
<dbReference type="SUPFAM" id="SSF52540">
    <property type="entry name" value="P-loop containing nucleoside triphosphate hydrolases"/>
    <property type="match status" value="1"/>
</dbReference>
<dbReference type="GO" id="GO:0016887">
    <property type="term" value="F:ATP hydrolysis activity"/>
    <property type="evidence" value="ECO:0007669"/>
    <property type="project" value="InterPro"/>
</dbReference>
<feature type="transmembrane region" description="Helical" evidence="2">
    <location>
        <begin position="262"/>
        <end position="282"/>
    </location>
</feature>
<feature type="region of interest" description="Disordered" evidence="1">
    <location>
        <begin position="371"/>
        <end position="412"/>
    </location>
</feature>
<dbReference type="Gene3D" id="3.30.70.1070">
    <property type="entry name" value="Sporulation related repeat"/>
    <property type="match status" value="1"/>
</dbReference>
<evidence type="ECO:0000256" key="2">
    <source>
        <dbReference type="SAM" id="Phobius"/>
    </source>
</evidence>
<evidence type="ECO:0000313" key="4">
    <source>
        <dbReference type="EMBL" id="ACE83514.1"/>
    </source>
</evidence>
<protein>
    <recommendedName>
        <fullName evidence="3">SPOR domain-containing protein</fullName>
    </recommendedName>
</protein>
<dbReference type="PROSITE" id="PS51724">
    <property type="entry name" value="SPOR"/>
    <property type="match status" value="1"/>
</dbReference>
<dbReference type="Proteomes" id="UP000001036">
    <property type="component" value="Chromosome"/>
</dbReference>
<accession>B3PI80</accession>
<dbReference type="InterPro" id="IPR036680">
    <property type="entry name" value="SPOR-like_sf"/>
</dbReference>
<dbReference type="PANTHER" id="PTHR35894">
    <property type="entry name" value="GENERAL SECRETION PATHWAY PROTEIN A-RELATED"/>
    <property type="match status" value="1"/>
</dbReference>
<evidence type="ECO:0000259" key="3">
    <source>
        <dbReference type="PROSITE" id="PS51724"/>
    </source>
</evidence>
<organism evidence="4 5">
    <name type="scientific">Cellvibrio japonicus (strain Ueda107)</name>
    <name type="common">Pseudomonas fluorescens subsp. cellulosa</name>
    <dbReference type="NCBI Taxonomy" id="498211"/>
    <lineage>
        <taxon>Bacteria</taxon>
        <taxon>Pseudomonadati</taxon>
        <taxon>Pseudomonadota</taxon>
        <taxon>Gammaproteobacteria</taxon>
        <taxon>Cellvibrionales</taxon>
        <taxon>Cellvibrionaceae</taxon>
        <taxon>Cellvibrio</taxon>
    </lineage>
</organism>
<dbReference type="EMBL" id="CP000934">
    <property type="protein sequence ID" value="ACE83514.1"/>
    <property type="molecule type" value="Genomic_DNA"/>
</dbReference>
<dbReference type="PANTHER" id="PTHR35894:SF7">
    <property type="entry name" value="GENERAL SECRETION PATHWAY PROTEIN A-RELATED"/>
    <property type="match status" value="1"/>
</dbReference>
<dbReference type="Gene3D" id="3.40.50.300">
    <property type="entry name" value="P-loop containing nucleotide triphosphate hydrolases"/>
    <property type="match status" value="1"/>
</dbReference>
<dbReference type="STRING" id="498211.CJA_0419"/>
<dbReference type="InterPro" id="IPR052026">
    <property type="entry name" value="ExeA_AAA_ATPase_DNA-bind"/>
</dbReference>
<feature type="region of interest" description="Disordered" evidence="1">
    <location>
        <begin position="292"/>
        <end position="343"/>
    </location>
</feature>
<keyword evidence="2" id="KW-0812">Transmembrane</keyword>
<feature type="compositionally biased region" description="Low complexity" evidence="1">
    <location>
        <begin position="325"/>
        <end position="340"/>
    </location>
</feature>
<dbReference type="InterPro" id="IPR027417">
    <property type="entry name" value="P-loop_NTPase"/>
</dbReference>